<protein>
    <recommendedName>
        <fullName evidence="4">Lysine-specific metallo-endopeptidase domain-containing protein</fullName>
    </recommendedName>
</protein>
<evidence type="ECO:0000313" key="2">
    <source>
        <dbReference type="EMBL" id="KAH7316888.1"/>
    </source>
</evidence>
<keyword evidence="1" id="KW-0732">Signal</keyword>
<evidence type="ECO:0008006" key="4">
    <source>
        <dbReference type="Google" id="ProtNLM"/>
    </source>
</evidence>
<dbReference type="OrthoDB" id="2142213at2759"/>
<comment type="caution">
    <text evidence="2">The sequence shown here is derived from an EMBL/GenBank/DDBJ whole genome shotgun (WGS) entry which is preliminary data.</text>
</comment>
<evidence type="ECO:0000256" key="1">
    <source>
        <dbReference type="SAM" id="SignalP"/>
    </source>
</evidence>
<accession>A0A8K0SQE5</accession>
<organism evidence="2 3">
    <name type="scientific">Stachybotrys elegans</name>
    <dbReference type="NCBI Taxonomy" id="80388"/>
    <lineage>
        <taxon>Eukaryota</taxon>
        <taxon>Fungi</taxon>
        <taxon>Dikarya</taxon>
        <taxon>Ascomycota</taxon>
        <taxon>Pezizomycotina</taxon>
        <taxon>Sordariomycetes</taxon>
        <taxon>Hypocreomycetidae</taxon>
        <taxon>Hypocreales</taxon>
        <taxon>Stachybotryaceae</taxon>
        <taxon>Stachybotrys</taxon>
    </lineage>
</organism>
<evidence type="ECO:0000313" key="3">
    <source>
        <dbReference type="Proteomes" id="UP000813444"/>
    </source>
</evidence>
<reference evidence="2" key="1">
    <citation type="journal article" date="2021" name="Nat. Commun.">
        <title>Genetic determinants of endophytism in the Arabidopsis root mycobiome.</title>
        <authorList>
            <person name="Mesny F."/>
            <person name="Miyauchi S."/>
            <person name="Thiergart T."/>
            <person name="Pickel B."/>
            <person name="Atanasova L."/>
            <person name="Karlsson M."/>
            <person name="Huettel B."/>
            <person name="Barry K.W."/>
            <person name="Haridas S."/>
            <person name="Chen C."/>
            <person name="Bauer D."/>
            <person name="Andreopoulos W."/>
            <person name="Pangilinan J."/>
            <person name="LaButti K."/>
            <person name="Riley R."/>
            <person name="Lipzen A."/>
            <person name="Clum A."/>
            <person name="Drula E."/>
            <person name="Henrissat B."/>
            <person name="Kohler A."/>
            <person name="Grigoriev I.V."/>
            <person name="Martin F.M."/>
            <person name="Hacquard S."/>
        </authorList>
    </citation>
    <scope>NUCLEOTIDE SEQUENCE</scope>
    <source>
        <strain evidence="2">MPI-CAGE-CH-0235</strain>
    </source>
</reference>
<proteinExistence type="predicted"/>
<keyword evidence="3" id="KW-1185">Reference proteome</keyword>
<dbReference type="Proteomes" id="UP000813444">
    <property type="component" value="Unassembled WGS sequence"/>
</dbReference>
<feature type="signal peptide" evidence="1">
    <location>
        <begin position="1"/>
        <end position="18"/>
    </location>
</feature>
<dbReference type="EMBL" id="JAGPNK010000008">
    <property type="protein sequence ID" value="KAH7316888.1"/>
    <property type="molecule type" value="Genomic_DNA"/>
</dbReference>
<gene>
    <name evidence="2" type="ORF">B0I35DRAFT_479690</name>
</gene>
<dbReference type="SUPFAM" id="SSF55486">
    <property type="entry name" value="Metalloproteases ('zincins'), catalytic domain"/>
    <property type="match status" value="1"/>
</dbReference>
<name>A0A8K0SQE5_9HYPO</name>
<feature type="chain" id="PRO_5035451534" description="Lysine-specific metallo-endopeptidase domain-containing protein" evidence="1">
    <location>
        <begin position="19"/>
        <end position="307"/>
    </location>
</feature>
<sequence>MKFFTPLLASTAFAGVSGQILKDYPLFNGGDAYWINRLNQVPVPNRWVVKREWGTAPRHCLATAADNSFCNPYDVEVYDLYYADCNAPWTVCRCNNVSPDYNIDVIADNIGRVPVRMRSWARHYSFFANNNNWKNSAYSTWTDINVFGSFPVSTILFHETCHNVDSWVTSGASGSYSSRQEWRDLANRDSCVPTDYSKSSWVEHFAEMCVQATYEENYGGIPIGTQCMSNTLTRARQLLRDAIKIVPGDKCTERIAPSPNACMGPEARNRGLCNGIPDIQLRRRDANEPEMPVTAFQAAPGQCIIDA</sequence>
<dbReference type="AlphaFoldDB" id="A0A8K0SQE5"/>